<evidence type="ECO:0000259" key="15">
    <source>
        <dbReference type="PROSITE" id="PS51352"/>
    </source>
</evidence>
<dbReference type="GO" id="GO:0008535">
    <property type="term" value="P:respiratory chain complex IV assembly"/>
    <property type="evidence" value="ECO:0007669"/>
    <property type="project" value="UniProtKB-ARBA"/>
</dbReference>
<comment type="similarity">
    <text evidence="2">Belongs to the SCO1/2 family.</text>
</comment>
<dbReference type="CDD" id="cd02968">
    <property type="entry name" value="SCO"/>
    <property type="match status" value="1"/>
</dbReference>
<dbReference type="InterPro" id="IPR000061">
    <property type="entry name" value="Surp"/>
</dbReference>
<feature type="compositionally biased region" description="Acidic residues" evidence="11">
    <location>
        <begin position="304"/>
        <end position="322"/>
    </location>
</feature>
<dbReference type="InterPro" id="IPR013766">
    <property type="entry name" value="Thioredoxin_domain"/>
</dbReference>
<dbReference type="PROSITE" id="PS00299">
    <property type="entry name" value="UBIQUITIN_1"/>
    <property type="match status" value="1"/>
</dbReference>
<dbReference type="SUPFAM" id="SSF54236">
    <property type="entry name" value="Ubiquitin-like"/>
    <property type="match status" value="1"/>
</dbReference>
<dbReference type="InterPro" id="IPR045146">
    <property type="entry name" value="SF3A1"/>
</dbReference>
<keyword evidence="5" id="KW-0677">Repeat</keyword>
<dbReference type="SMART" id="SM00648">
    <property type="entry name" value="SWAP"/>
    <property type="match status" value="2"/>
</dbReference>
<organism evidence="16 17">
    <name type="scientific">Diploscapter pachys</name>
    <dbReference type="NCBI Taxonomy" id="2018661"/>
    <lineage>
        <taxon>Eukaryota</taxon>
        <taxon>Metazoa</taxon>
        <taxon>Ecdysozoa</taxon>
        <taxon>Nematoda</taxon>
        <taxon>Chromadorea</taxon>
        <taxon>Rhabditida</taxon>
        <taxon>Rhabditina</taxon>
        <taxon>Rhabditomorpha</taxon>
        <taxon>Rhabditoidea</taxon>
        <taxon>Rhabditidae</taxon>
        <taxon>Diploscapter</taxon>
    </lineage>
</organism>
<dbReference type="InterPro" id="IPR019954">
    <property type="entry name" value="Ubiquitin_CS"/>
</dbReference>
<dbReference type="PANTHER" id="PTHR15316">
    <property type="entry name" value="SPLICEOSOME ASSOCIATED PROTEIN 114/SWAP SPLICING FACTOR-RELATED"/>
    <property type="match status" value="1"/>
</dbReference>
<evidence type="ECO:0000256" key="2">
    <source>
        <dbReference type="ARBA" id="ARBA00010996"/>
    </source>
</evidence>
<evidence type="ECO:0000256" key="6">
    <source>
        <dbReference type="ARBA" id="ARBA00023008"/>
    </source>
</evidence>
<keyword evidence="8" id="KW-0539">Nucleus</keyword>
<keyword evidence="17" id="KW-1185">Reference proteome</keyword>
<dbReference type="InterPro" id="IPR035967">
    <property type="entry name" value="SWAP/Surp_sf"/>
</dbReference>
<name>A0A2A2LGA1_9BILA</name>
<evidence type="ECO:0000256" key="3">
    <source>
        <dbReference type="ARBA" id="ARBA00022664"/>
    </source>
</evidence>
<feature type="region of interest" description="Disordered" evidence="11">
    <location>
        <begin position="297"/>
        <end position="348"/>
    </location>
</feature>
<protein>
    <recommendedName>
        <fullName evidence="18">Ubiquitin-like domain-containing protein</fullName>
    </recommendedName>
</protein>
<dbReference type="GO" id="GO:0045292">
    <property type="term" value="P:mRNA cis splicing, via spliceosome"/>
    <property type="evidence" value="ECO:0007669"/>
    <property type="project" value="InterPro"/>
</dbReference>
<dbReference type="OrthoDB" id="447637at2759"/>
<dbReference type="GO" id="GO:0003723">
    <property type="term" value="F:RNA binding"/>
    <property type="evidence" value="ECO:0007669"/>
    <property type="project" value="InterPro"/>
</dbReference>
<accession>A0A2A2LGA1</accession>
<feature type="region of interest" description="Disordered" evidence="11">
    <location>
        <begin position="1"/>
        <end position="36"/>
    </location>
</feature>
<dbReference type="InterPro" id="IPR022030">
    <property type="entry name" value="SF3A1_dom"/>
</dbReference>
<dbReference type="CDD" id="cd01800">
    <property type="entry name" value="Ubl_SF3a120"/>
    <property type="match status" value="1"/>
</dbReference>
<dbReference type="InterPro" id="IPR019956">
    <property type="entry name" value="Ubiquitin_dom"/>
</dbReference>
<dbReference type="SUPFAM" id="SSF52833">
    <property type="entry name" value="Thioredoxin-like"/>
    <property type="match status" value="1"/>
</dbReference>
<feature type="compositionally biased region" description="Polar residues" evidence="11">
    <location>
        <begin position="516"/>
        <end position="527"/>
    </location>
</feature>
<dbReference type="Gene3D" id="3.10.20.90">
    <property type="entry name" value="Phosphatidylinositol 3-kinase Catalytic Subunit, Chain A, domain 1"/>
    <property type="match status" value="1"/>
</dbReference>
<feature type="binding site" evidence="9">
    <location>
        <position position="920"/>
    </location>
    <ligand>
        <name>Cu cation</name>
        <dbReference type="ChEBI" id="CHEBI:23378"/>
    </ligand>
</feature>
<keyword evidence="3" id="KW-0507">mRNA processing</keyword>
<dbReference type="Pfam" id="PF02630">
    <property type="entry name" value="SCO1-SenC"/>
    <property type="match status" value="1"/>
</dbReference>
<dbReference type="InterPro" id="IPR000626">
    <property type="entry name" value="Ubiquitin-like_dom"/>
</dbReference>
<dbReference type="InterPro" id="IPR003782">
    <property type="entry name" value="SCO1/SenC"/>
</dbReference>
<feature type="domain" description="SURP motif" evidence="14">
    <location>
        <begin position="49"/>
        <end position="91"/>
    </location>
</feature>
<dbReference type="PROSITE" id="PS50128">
    <property type="entry name" value="SURP"/>
    <property type="match status" value="2"/>
</dbReference>
<keyword evidence="12" id="KW-1133">Transmembrane helix</keyword>
<feature type="binding site" evidence="9">
    <location>
        <position position="825"/>
    </location>
    <ligand>
        <name>Cu cation</name>
        <dbReference type="ChEBI" id="CHEBI:23378"/>
    </ligand>
</feature>
<dbReference type="GO" id="GO:0046872">
    <property type="term" value="F:metal ion binding"/>
    <property type="evidence" value="ECO:0007669"/>
    <property type="project" value="UniProtKB-KW"/>
</dbReference>
<evidence type="ECO:0000256" key="7">
    <source>
        <dbReference type="ARBA" id="ARBA00023187"/>
    </source>
</evidence>
<dbReference type="Proteomes" id="UP000218231">
    <property type="component" value="Unassembled WGS sequence"/>
</dbReference>
<dbReference type="EMBL" id="LIAE01006804">
    <property type="protein sequence ID" value="PAV85165.1"/>
    <property type="molecule type" value="Genomic_DNA"/>
</dbReference>
<comment type="caution">
    <text evidence="16">The sequence shown here is derived from an EMBL/GenBank/DDBJ whole genome shotgun (WGS) entry which is preliminary data.</text>
</comment>
<sequence length="975" mass="111123">MLSVAHPPQPANGQQLVSSREEDSMNTEASMSGKSIIGLINPPPDIRTIVDKTANFVARNGADFERKIREKESANARFDFLKPEHPYHAYYKKKVQDFEEGKAELPKAQAPEAVKQLVKKADEVPTRPPMPFEFTADPSTINAQDLDIIKLTAMFVARNGRQFLTQLMTREARNSQFDFLKPAHSNFSYFTKLVEQYTKVIIPSNSVVDELAADLGNTKKLLDDVDYRVRWEKHQKQLKDKEEQQLQQERLAYAQIDWHDFVVVQTVDFQPGDTSNLPPLCTPRDVGARILLEQRAEQQRVTAEAEEMDVGDSDSEGEEEIQNEVPQEPEKATPAPLPFVPPLPPTKQGNVIVRDYDPKKAAHKASRPADKWIISPLTGERIPAEKLEEHIRYNTMDSQYKEDRERFQEEKKNEEPVLAHGGDISKHLGKFAERRSDIFGVGAAGAEQTIIGQKLGEEEPTPNLSKQPIWDGTEETREAVTRLAQQQVTLDQQIHEIHRQHGFVPDPSKERVGAQLPQTSQMQTRAQARQAETRPPPPSNLEPPSKRQKTEDELVPESEWAQKVSGQVDLRVALPQADEAGLDGSIIALTADITSTIADLKTKIQDKFNLPISKQKLVFDGFFLKDNCTCAYYNMNNHSLISLQLKERGGKRKKNMLRLIVRPVIRPSSVLRCSQIPRCYSKHPGPDDDLRKDMEKLMDSLKGELKDLKSIDAQKQIDFENKSEPKLDKDFMGFSRLREKQAHDRSAIFNWKVTSVTLTAIGVLLAFLLYLRKKREEEKEKKRRQIAGKARIGGPWELVNMEGKPEGSQDLIDNWLLIYFGFTHCPDICPDEIEKMIKVVDLIESDTSYSHIPLKPVFISVDPERDTIERVKKYCSEFSPKLKGYTGSKEQVDKVTKTFRVYYSQGPREKNAPDDYIVDHTVIMYLIDPEGNFHDYYGQNRKADEIANIIKLKMTKFMVNKERKSSVLGSLFTKD</sequence>
<dbReference type="InterPro" id="IPR036249">
    <property type="entry name" value="Thioredoxin-like_sf"/>
</dbReference>
<feature type="region of interest" description="Disordered" evidence="11">
    <location>
        <begin position="502"/>
        <end position="559"/>
    </location>
</feature>
<reference evidence="16 17" key="1">
    <citation type="journal article" date="2017" name="Curr. Biol.">
        <title>Genome architecture and evolution of a unichromosomal asexual nematode.</title>
        <authorList>
            <person name="Fradin H."/>
            <person name="Zegar C."/>
            <person name="Gutwein M."/>
            <person name="Lucas J."/>
            <person name="Kovtun M."/>
            <person name="Corcoran D."/>
            <person name="Baugh L.R."/>
            <person name="Kiontke K."/>
            <person name="Gunsalus K."/>
            <person name="Fitch D.H."/>
            <person name="Piano F."/>
        </authorList>
    </citation>
    <scope>NUCLEOTIDE SEQUENCE [LARGE SCALE GENOMIC DNA]</scope>
    <source>
        <strain evidence="16">PF1309</strain>
    </source>
</reference>
<dbReference type="PROSITE" id="PS50053">
    <property type="entry name" value="UBIQUITIN_2"/>
    <property type="match status" value="1"/>
</dbReference>
<keyword evidence="6 9" id="KW-0186">Copper</keyword>
<dbReference type="Pfam" id="PF12230">
    <property type="entry name" value="PRP21_like_P"/>
    <property type="match status" value="1"/>
</dbReference>
<evidence type="ECO:0000259" key="13">
    <source>
        <dbReference type="PROSITE" id="PS50053"/>
    </source>
</evidence>
<feature type="domain" description="Ubiquitin-like" evidence="13">
    <location>
        <begin position="568"/>
        <end position="650"/>
    </location>
</feature>
<evidence type="ECO:0000256" key="5">
    <source>
        <dbReference type="ARBA" id="ARBA00022737"/>
    </source>
</evidence>
<keyword evidence="7" id="KW-0508">mRNA splicing</keyword>
<evidence type="ECO:0000256" key="4">
    <source>
        <dbReference type="ARBA" id="ARBA00022728"/>
    </source>
</evidence>
<dbReference type="GO" id="GO:0071013">
    <property type="term" value="C:catalytic step 2 spliceosome"/>
    <property type="evidence" value="ECO:0007669"/>
    <property type="project" value="TreeGrafter"/>
</dbReference>
<evidence type="ECO:0000259" key="14">
    <source>
        <dbReference type="PROSITE" id="PS50128"/>
    </source>
</evidence>
<keyword evidence="9" id="KW-0479">Metal-binding</keyword>
<keyword evidence="10" id="KW-1015">Disulfide bond</keyword>
<feature type="compositionally biased region" description="Pro residues" evidence="11">
    <location>
        <begin position="335"/>
        <end position="345"/>
    </location>
</feature>
<dbReference type="InterPro" id="IPR029071">
    <property type="entry name" value="Ubiquitin-like_domsf"/>
</dbReference>
<keyword evidence="4" id="KW-0747">Spliceosome</keyword>
<dbReference type="PANTHER" id="PTHR15316:SF1">
    <property type="entry name" value="SPLICING FACTOR 3A SUBUNIT 1"/>
    <property type="match status" value="1"/>
</dbReference>
<dbReference type="InterPro" id="IPR035563">
    <property type="entry name" value="SF3As1_ubi"/>
</dbReference>
<evidence type="ECO:0000256" key="12">
    <source>
        <dbReference type="SAM" id="Phobius"/>
    </source>
</evidence>
<keyword evidence="12" id="KW-0812">Transmembrane</keyword>
<dbReference type="SMART" id="SM00213">
    <property type="entry name" value="UBQ"/>
    <property type="match status" value="1"/>
</dbReference>
<dbReference type="STRING" id="2018661.A0A2A2LGA1"/>
<dbReference type="Gene3D" id="3.40.30.10">
    <property type="entry name" value="Glutaredoxin"/>
    <property type="match status" value="1"/>
</dbReference>
<gene>
    <name evidence="16" type="ORF">WR25_04436</name>
</gene>
<feature type="domain" description="SURP motif" evidence="14">
    <location>
        <begin position="148"/>
        <end position="190"/>
    </location>
</feature>
<evidence type="ECO:0000256" key="1">
    <source>
        <dbReference type="ARBA" id="ARBA00004123"/>
    </source>
</evidence>
<comment type="subcellular location">
    <subcellularLocation>
        <location evidence="1">Nucleus</location>
    </subcellularLocation>
</comment>
<dbReference type="FunFam" id="3.40.30.10:FF:000013">
    <property type="entry name" value="Blast:Protein SCO1 homolog, mitochondrial"/>
    <property type="match status" value="1"/>
</dbReference>
<dbReference type="Pfam" id="PF00240">
    <property type="entry name" value="ubiquitin"/>
    <property type="match status" value="1"/>
</dbReference>
<dbReference type="Gene3D" id="1.10.10.790">
    <property type="entry name" value="Surp module"/>
    <property type="match status" value="2"/>
</dbReference>
<dbReference type="FunFam" id="1.10.10.790:FF:000002">
    <property type="entry name" value="Splicing factor 3A subunit 1"/>
    <property type="match status" value="1"/>
</dbReference>
<dbReference type="SUPFAM" id="SSF109905">
    <property type="entry name" value="Surp module (SWAP domain)"/>
    <property type="match status" value="2"/>
</dbReference>
<dbReference type="AlphaFoldDB" id="A0A2A2LGA1"/>
<feature type="transmembrane region" description="Helical" evidence="12">
    <location>
        <begin position="749"/>
        <end position="771"/>
    </location>
</feature>
<evidence type="ECO:0000313" key="16">
    <source>
        <dbReference type="EMBL" id="PAV85165.1"/>
    </source>
</evidence>
<evidence type="ECO:0000256" key="8">
    <source>
        <dbReference type="ARBA" id="ARBA00023242"/>
    </source>
</evidence>
<dbReference type="FunFam" id="1.10.10.790:FF:000001">
    <property type="entry name" value="Splicing factor 3a, subunit 1"/>
    <property type="match status" value="1"/>
</dbReference>
<evidence type="ECO:0008006" key="18">
    <source>
        <dbReference type="Google" id="ProtNLM"/>
    </source>
</evidence>
<dbReference type="GO" id="GO:0071004">
    <property type="term" value="C:U2-type prespliceosome"/>
    <property type="evidence" value="ECO:0007669"/>
    <property type="project" value="TreeGrafter"/>
</dbReference>
<evidence type="ECO:0000256" key="11">
    <source>
        <dbReference type="SAM" id="MobiDB-lite"/>
    </source>
</evidence>
<feature type="domain" description="Thioredoxin" evidence="15">
    <location>
        <begin position="790"/>
        <end position="955"/>
    </location>
</feature>
<evidence type="ECO:0000256" key="9">
    <source>
        <dbReference type="PIRSR" id="PIRSR603782-1"/>
    </source>
</evidence>
<dbReference type="PRINTS" id="PR00348">
    <property type="entry name" value="UBIQUITIN"/>
</dbReference>
<keyword evidence="12" id="KW-0472">Membrane</keyword>
<evidence type="ECO:0000256" key="10">
    <source>
        <dbReference type="PIRSR" id="PIRSR603782-2"/>
    </source>
</evidence>
<feature type="binding site" evidence="9">
    <location>
        <position position="829"/>
    </location>
    <ligand>
        <name>Cu cation</name>
        <dbReference type="ChEBI" id="CHEBI:23378"/>
    </ligand>
</feature>
<feature type="disulfide bond" description="Redox-active" evidence="10">
    <location>
        <begin position="825"/>
        <end position="829"/>
    </location>
</feature>
<dbReference type="PROSITE" id="PS51352">
    <property type="entry name" value="THIOREDOXIN_2"/>
    <property type="match status" value="1"/>
</dbReference>
<dbReference type="GO" id="GO:0000381">
    <property type="term" value="P:regulation of alternative mRNA splicing, via spliceosome"/>
    <property type="evidence" value="ECO:0007669"/>
    <property type="project" value="TreeGrafter"/>
</dbReference>
<evidence type="ECO:0000313" key="17">
    <source>
        <dbReference type="Proteomes" id="UP000218231"/>
    </source>
</evidence>
<dbReference type="GO" id="GO:0005686">
    <property type="term" value="C:U2 snRNP"/>
    <property type="evidence" value="ECO:0007669"/>
    <property type="project" value="TreeGrafter"/>
</dbReference>
<proteinExistence type="inferred from homology"/>
<dbReference type="Pfam" id="PF01805">
    <property type="entry name" value="Surp"/>
    <property type="match status" value="2"/>
</dbReference>